<proteinExistence type="predicted"/>
<dbReference type="InterPro" id="IPR027417">
    <property type="entry name" value="P-loop_NTPase"/>
</dbReference>
<sequence>MGVRNFLVEGVSGTGKTSVCHELRRRGHHAVNGDTELAFQGDPESGQPTAGEPSHWHHLWREDDVRSLAADHTHRVTFFCGGSRNVARFVDVFDGVFVLTVDAGTLGARLDARDEDEFGGRAEERALVLRLHATGEDTPDGIVVDATAPLDAVVDEILVVADALG</sequence>
<dbReference type="OrthoDB" id="5019413at2"/>
<dbReference type="EMBL" id="PJBV01000021">
    <property type="protein sequence ID" value="PKH39868.1"/>
    <property type="molecule type" value="Genomic_DNA"/>
</dbReference>
<evidence type="ECO:0000256" key="1">
    <source>
        <dbReference type="SAM" id="MobiDB-lite"/>
    </source>
</evidence>
<evidence type="ECO:0000313" key="4">
    <source>
        <dbReference type="Proteomes" id="UP000199113"/>
    </source>
</evidence>
<organism evidence="3 4">
    <name type="scientific">Nocardioides alpinus</name>
    <dbReference type="NCBI Taxonomy" id="748909"/>
    <lineage>
        <taxon>Bacteria</taxon>
        <taxon>Bacillati</taxon>
        <taxon>Actinomycetota</taxon>
        <taxon>Actinomycetes</taxon>
        <taxon>Propionibacteriales</taxon>
        <taxon>Nocardioidaceae</taxon>
        <taxon>Nocardioides</taxon>
    </lineage>
</organism>
<dbReference type="GO" id="GO:0016301">
    <property type="term" value="F:kinase activity"/>
    <property type="evidence" value="ECO:0007669"/>
    <property type="project" value="UniProtKB-KW"/>
</dbReference>
<reference evidence="2 5" key="2">
    <citation type="submission" date="2017-12" db="EMBL/GenBank/DDBJ databases">
        <title>Pharmacopeia of the Arctic Ocean.</title>
        <authorList>
            <person name="Collins E."/>
            <person name="Ducluzeau A.-L."/>
        </authorList>
    </citation>
    <scope>NUCLEOTIDE SEQUENCE [LARGE SCALE GENOMIC DNA]</scope>
    <source>
        <strain evidence="2 5">DSM 23325</strain>
    </source>
</reference>
<dbReference type="STRING" id="748909.SAMN05192575_11837"/>
<dbReference type="AlphaFoldDB" id="A0A1I1BJC6"/>
<gene>
    <name evidence="2" type="ORF">CXG46_13810</name>
    <name evidence="3" type="ORF">SAMN05192575_11837</name>
</gene>
<keyword evidence="3" id="KW-0418">Kinase</keyword>
<dbReference type="SUPFAM" id="SSF52540">
    <property type="entry name" value="P-loop containing nucleoside triphosphate hydrolases"/>
    <property type="match status" value="1"/>
</dbReference>
<keyword evidence="5" id="KW-1185">Reference proteome</keyword>
<keyword evidence="3" id="KW-0808">Transferase</keyword>
<dbReference type="Pfam" id="PF13238">
    <property type="entry name" value="AAA_18"/>
    <property type="match status" value="1"/>
</dbReference>
<accession>A0A1I1BJC6</accession>
<dbReference type="Gene3D" id="3.40.50.300">
    <property type="entry name" value="P-loop containing nucleotide triphosphate hydrolases"/>
    <property type="match status" value="1"/>
</dbReference>
<dbReference type="Proteomes" id="UP000233565">
    <property type="component" value="Unassembled WGS sequence"/>
</dbReference>
<dbReference type="Proteomes" id="UP000199113">
    <property type="component" value="Unassembled WGS sequence"/>
</dbReference>
<evidence type="ECO:0000313" key="3">
    <source>
        <dbReference type="EMBL" id="SFB48878.1"/>
    </source>
</evidence>
<protein>
    <submittedName>
        <fullName evidence="3">Broad-specificity NMP kinase</fullName>
    </submittedName>
    <submittedName>
        <fullName evidence="2">Nucleoside kinase</fullName>
    </submittedName>
</protein>
<name>A0A1I1BJC6_9ACTN</name>
<dbReference type="EMBL" id="FOKC01000018">
    <property type="protein sequence ID" value="SFB48878.1"/>
    <property type="molecule type" value="Genomic_DNA"/>
</dbReference>
<evidence type="ECO:0000313" key="5">
    <source>
        <dbReference type="Proteomes" id="UP000233565"/>
    </source>
</evidence>
<feature type="region of interest" description="Disordered" evidence="1">
    <location>
        <begin position="31"/>
        <end position="55"/>
    </location>
</feature>
<evidence type="ECO:0000313" key="2">
    <source>
        <dbReference type="EMBL" id="PKH39868.1"/>
    </source>
</evidence>
<reference evidence="3" key="1">
    <citation type="submission" date="2016-10" db="EMBL/GenBank/DDBJ databases">
        <authorList>
            <person name="de Groot N.N."/>
        </authorList>
    </citation>
    <scope>NUCLEOTIDE SEQUENCE [LARGE SCALE GENOMIC DNA]</scope>
    <source>
        <strain evidence="3">CGMCC 1.10697</strain>
    </source>
</reference>